<sequence>MQSARLYLQRTKEVSMLIPADTFNGCVSQVIARELALKEKGIPVPGTGRSKSGCGYNKTKNSGVSAHSHIVTKWDDEGEKGPLVRREIRRKERTLWMAEAIAEMGEEFYSLMGESDF</sequence>
<dbReference type="Proteomes" id="UP000030200">
    <property type="component" value="Segment"/>
</dbReference>
<dbReference type="KEGG" id="vg:26796988"/>
<dbReference type="KEGG" id="vg:26796733"/>
<evidence type="ECO:0000313" key="4">
    <source>
        <dbReference type="Proteomes" id="UP000030200"/>
    </source>
</evidence>
<name>A0A0A0RL24_9CAUD</name>
<gene>
    <name evidence="2" type="primary">4</name>
    <name evidence="3" type="synonym">259</name>
    <name evidence="3" type="ORF">PBI_JAY2JAY_259</name>
    <name evidence="2" type="ORF">PBI_JAY2JAY_4</name>
</gene>
<dbReference type="EMBL" id="KM652554">
    <property type="protein sequence ID" value="AIW02712.1"/>
    <property type="molecule type" value="Genomic_DNA"/>
</dbReference>
<feature type="region of interest" description="Disordered" evidence="1">
    <location>
        <begin position="42"/>
        <end position="62"/>
    </location>
</feature>
<keyword evidence="4" id="KW-1185">Reference proteome</keyword>
<reference evidence="2 4" key="1">
    <citation type="submission" date="2014-09" db="EMBL/GenBank/DDBJ databases">
        <authorList>
            <person name="Gicewicz E.A."/>
            <person name="Hiryak K.M."/>
            <person name="Horoschock A.N."/>
            <person name="Kneeream E.R."/>
            <person name="Luchetta J."/>
            <person name="Mikolon A.R."/>
            <person name="Smith S.N."/>
            <person name="Svintozelskiy S."/>
            <person name="Yucha M.L."/>
            <person name="Manna D.P."/>
            <person name="Pidcock K.A."/>
            <person name="Laing C.E."/>
            <person name="Schaff J.E."/>
            <person name="Dashiell C.L."/>
            <person name="Macialek J.A."/>
            <person name="Anders K.R."/>
            <person name="Braun M.A."/>
            <person name="Delesalle V.A."/>
            <person name="Hughes L.E."/>
            <person name="Ware V.C."/>
            <person name="Bradley K.W."/>
            <person name="Barker L.P."/>
            <person name="Asai D.J."/>
            <person name="Bowman C.A."/>
            <person name="Russell D.A."/>
            <person name="Pope W.H."/>
            <person name="Jacobs-Sera D."/>
            <person name="Hendrix R.W."/>
            <person name="Hatfull G.F."/>
        </authorList>
    </citation>
    <scope>NUCLEOTIDE SEQUENCE [LARGE SCALE GENOMIC DNA]</scope>
</reference>
<evidence type="ECO:0000256" key="1">
    <source>
        <dbReference type="SAM" id="MobiDB-lite"/>
    </source>
</evidence>
<organism evidence="2 4">
    <name type="scientific">Streptomyces phage Jay2Jay</name>
    <dbReference type="NCBI Taxonomy" id="1556290"/>
    <lineage>
        <taxon>Viruses</taxon>
        <taxon>Duplodnaviria</taxon>
        <taxon>Heunggongvirae</taxon>
        <taxon>Uroviricota</taxon>
        <taxon>Caudoviricetes</taxon>
        <taxon>Stanwilliamsviridae</taxon>
        <taxon>Boydwoodruffvirinae</taxon>
        <taxon>Samistivirus</taxon>
        <taxon>Samistivirus jay2jay</taxon>
    </lineage>
</organism>
<protein>
    <submittedName>
        <fullName evidence="2">Uncharacterized protein</fullName>
    </submittedName>
</protein>
<dbReference type="RefSeq" id="YP_009225939.1">
    <property type="nucleotide sequence ID" value="NC_029098.1"/>
</dbReference>
<proteinExistence type="predicted"/>
<evidence type="ECO:0000313" key="3">
    <source>
        <dbReference type="EMBL" id="AIW02712.1"/>
    </source>
</evidence>
<evidence type="ECO:0000313" key="2">
    <source>
        <dbReference type="EMBL" id="AIW02503.1"/>
    </source>
</evidence>
<dbReference type="EMBL" id="KM652554">
    <property type="protein sequence ID" value="AIW02503.1"/>
    <property type="molecule type" value="Genomic_DNA"/>
</dbReference>
<dbReference type="RefSeq" id="YP_009225730.1">
    <property type="nucleotide sequence ID" value="NC_029098.1"/>
</dbReference>
<dbReference type="GeneID" id="26796988"/>
<dbReference type="GeneID" id="26796733"/>
<accession>A0A0A0RL24</accession>